<sequence>MENHYLAIDVGGTKVKYGLVNHSGELVERGNQPTNRRDLKTFVAQLQAIIALYHDDIRGVGISLPVRVNHDTGTIHAGVMWSFLDGVDLKTALQLDLPLAIENDGKAAALAELWVGELKGVANGLALVLGTGVGGGFVIDGQLHYGAHYEAGELSFIYHKITTDRESRFGFTGSAVEMIKEIATELELPDVHDGEKVFEFINAGYPQAKRIFNQYARTIALQIQNLQATVDIERVVIGGGISAQPIVTATIREAYEAFYQGNPYINRMISHVDIVPGKFGNDANLYGAIYRLLLELNQEA</sequence>
<dbReference type="SUPFAM" id="SSF53067">
    <property type="entry name" value="Actin-like ATPase domain"/>
    <property type="match status" value="1"/>
</dbReference>
<dbReference type="Pfam" id="PF00480">
    <property type="entry name" value="ROK"/>
    <property type="match status" value="1"/>
</dbReference>
<comment type="similarity">
    <text evidence="1">Belongs to the ROK (NagC/XylR) family.</text>
</comment>
<dbReference type="Gene3D" id="3.30.420.40">
    <property type="match status" value="2"/>
</dbReference>
<dbReference type="AlphaFoldDB" id="A0A1X4JNG3"/>
<dbReference type="Proteomes" id="UP000320012">
    <property type="component" value="Unassembled WGS sequence"/>
</dbReference>
<dbReference type="OrthoDB" id="9815425at2"/>
<gene>
    <name evidence="2" type="ORF">B9D04_00785</name>
    <name evidence="3" type="ORF">FO435_11640</name>
</gene>
<dbReference type="RefSeq" id="WP_062358871.1">
    <property type="nucleotide sequence ID" value="NZ_CABJFA010000003.1"/>
</dbReference>
<dbReference type="Proteomes" id="UP000193588">
    <property type="component" value="Unassembled WGS sequence"/>
</dbReference>
<dbReference type="InterPro" id="IPR000600">
    <property type="entry name" value="ROK"/>
</dbReference>
<dbReference type="PANTHER" id="PTHR18964:SF170">
    <property type="entry name" value="SUGAR KINASE"/>
    <property type="match status" value="1"/>
</dbReference>
<protein>
    <submittedName>
        <fullName evidence="3">ROK family protein</fullName>
    </submittedName>
    <submittedName>
        <fullName evidence="2">Transcriptional regulator</fullName>
    </submittedName>
</protein>
<accession>A0A1X4JNG3</accession>
<evidence type="ECO:0000256" key="1">
    <source>
        <dbReference type="ARBA" id="ARBA00006479"/>
    </source>
</evidence>
<evidence type="ECO:0000313" key="3">
    <source>
        <dbReference type="EMBL" id="TVV28481.1"/>
    </source>
</evidence>
<dbReference type="InterPro" id="IPR043129">
    <property type="entry name" value="ATPase_NBD"/>
</dbReference>
<evidence type="ECO:0000313" key="2">
    <source>
        <dbReference type="EMBL" id="OSP90320.1"/>
    </source>
</evidence>
<reference evidence="2 4" key="1">
    <citation type="submission" date="2017-04" db="EMBL/GenBank/DDBJ databases">
        <title>The genome sequence of Weissella cibaria isolated from wild Drosophila.</title>
        <authorList>
            <person name="Ricks N.J."/>
            <person name="Carroll C."/>
            <person name="Walters A."/>
            <person name="Newell P.D."/>
            <person name="Chaston J.M."/>
        </authorList>
    </citation>
    <scope>NUCLEOTIDE SEQUENCE [LARGE SCALE GENOMIC DNA]</scope>
    <source>
        <strain evidence="2 4">DmW_103</strain>
    </source>
</reference>
<dbReference type="PANTHER" id="PTHR18964">
    <property type="entry name" value="ROK (REPRESSOR, ORF, KINASE) FAMILY"/>
    <property type="match status" value="1"/>
</dbReference>
<reference evidence="3 5" key="2">
    <citation type="submission" date="2019-07" db="EMBL/GenBank/DDBJ databases">
        <title>Genome sequence of Weissella cibaria GK1.</title>
        <authorList>
            <person name="Choi H.-J."/>
        </authorList>
    </citation>
    <scope>NUCLEOTIDE SEQUENCE [LARGE SCALE GENOMIC DNA]</scope>
    <source>
        <strain evidence="3 5">GK1</strain>
    </source>
</reference>
<name>A0A1X4JNG3_9LACO</name>
<evidence type="ECO:0000313" key="5">
    <source>
        <dbReference type="Proteomes" id="UP000320012"/>
    </source>
</evidence>
<evidence type="ECO:0000313" key="4">
    <source>
        <dbReference type="Proteomes" id="UP000193588"/>
    </source>
</evidence>
<dbReference type="EMBL" id="NDXJ01000002">
    <property type="protein sequence ID" value="OSP90320.1"/>
    <property type="molecule type" value="Genomic_DNA"/>
</dbReference>
<dbReference type="CDD" id="cd24152">
    <property type="entry name" value="ASKHA_NBD_ROK-like"/>
    <property type="match status" value="1"/>
</dbReference>
<dbReference type="EMBL" id="VNHC01000002">
    <property type="protein sequence ID" value="TVV28481.1"/>
    <property type="molecule type" value="Genomic_DNA"/>
</dbReference>
<comment type="caution">
    <text evidence="2">The sequence shown here is derived from an EMBL/GenBank/DDBJ whole genome shotgun (WGS) entry which is preliminary data.</text>
</comment>
<proteinExistence type="inferred from homology"/>
<organism evidence="2 4">
    <name type="scientific">Weissella cibaria</name>
    <dbReference type="NCBI Taxonomy" id="137591"/>
    <lineage>
        <taxon>Bacteria</taxon>
        <taxon>Bacillati</taxon>
        <taxon>Bacillota</taxon>
        <taxon>Bacilli</taxon>
        <taxon>Lactobacillales</taxon>
        <taxon>Lactobacillaceae</taxon>
        <taxon>Weissella</taxon>
    </lineage>
</organism>